<evidence type="ECO:0000256" key="1">
    <source>
        <dbReference type="SAM" id="MobiDB-lite"/>
    </source>
</evidence>
<reference evidence="4" key="1">
    <citation type="journal article" date="2019" name="Int. J. Syst. Evol. Microbiol.">
        <title>The Global Catalogue of Microorganisms (GCM) 10K type strain sequencing project: providing services to taxonomists for standard genome sequencing and annotation.</title>
        <authorList>
            <consortium name="The Broad Institute Genomics Platform"/>
            <consortium name="The Broad Institute Genome Sequencing Center for Infectious Disease"/>
            <person name="Wu L."/>
            <person name="Ma J."/>
        </authorList>
    </citation>
    <scope>NUCLEOTIDE SEQUENCE [LARGE SCALE GENOMIC DNA]</scope>
    <source>
        <strain evidence="4">CCM 8912</strain>
    </source>
</reference>
<dbReference type="RefSeq" id="WP_125755620.1">
    <property type="nucleotide sequence ID" value="NZ_JBHTOK010000075.1"/>
</dbReference>
<dbReference type="EMBL" id="JBHTOK010000075">
    <property type="protein sequence ID" value="MFD1441826.1"/>
    <property type="molecule type" value="Genomic_DNA"/>
</dbReference>
<protein>
    <recommendedName>
        <fullName evidence="5">WxL domain-containing protein</fullName>
    </recommendedName>
</protein>
<keyword evidence="4" id="KW-1185">Reference proteome</keyword>
<feature type="region of interest" description="Disordered" evidence="1">
    <location>
        <begin position="46"/>
        <end position="132"/>
    </location>
</feature>
<evidence type="ECO:0000256" key="2">
    <source>
        <dbReference type="SAM" id="SignalP"/>
    </source>
</evidence>
<feature type="compositionally biased region" description="Low complexity" evidence="1">
    <location>
        <begin position="46"/>
        <end position="111"/>
    </location>
</feature>
<gene>
    <name evidence="3" type="ORF">ACFQ5K_10605</name>
</gene>
<comment type="caution">
    <text evidence="3">The sequence shown here is derived from an EMBL/GenBank/DDBJ whole genome shotgun (WGS) entry which is preliminary data.</text>
</comment>
<accession>A0ABW4CZD4</accession>
<feature type="signal peptide" evidence="2">
    <location>
        <begin position="1"/>
        <end position="28"/>
    </location>
</feature>
<sequence length="382" mass="40247">MRQKKILSLVTLACALAMPLSSISPVLAIDDLTPATTSPVDTALAETDTTETASAADASAEQPSVAVPAPEAAAPEPAAPAETPDQPATPAPETAVPEATAPEAETPAEAVEPVRENWQGKATSDARLGTSWNASQPIGTTVNVGDRVVMRYSFDRGSSQNIDWGKLQAEFAIPADYQLAAENGRVTIQVNGANRQIQTSNLNEFKLGQIQIPTRGQATVDVPLIAKNDQGRQNLATGNFFVGSHHATTSKHLTKPRHQVSLTVPGFNFGQTSVRDIALGQVTLSTANSTMAVKNTHEAGRVTASMTSFKLGQGYQAGNVALQFGIGNKAITLRDDATPLTIADGKSNTYQLTNSKLIINQFRGITAGEKAAEITWTLTNAH</sequence>
<evidence type="ECO:0000313" key="3">
    <source>
        <dbReference type="EMBL" id="MFD1441826.1"/>
    </source>
</evidence>
<feature type="chain" id="PRO_5046400864" description="WxL domain-containing protein" evidence="2">
    <location>
        <begin position="29"/>
        <end position="382"/>
    </location>
</feature>
<dbReference type="Proteomes" id="UP001597212">
    <property type="component" value="Unassembled WGS sequence"/>
</dbReference>
<organism evidence="3 4">
    <name type="scientific">Lacticaseibacillus hegangensis</name>
    <dbReference type="NCBI Taxonomy" id="2486010"/>
    <lineage>
        <taxon>Bacteria</taxon>
        <taxon>Bacillati</taxon>
        <taxon>Bacillota</taxon>
        <taxon>Bacilli</taxon>
        <taxon>Lactobacillales</taxon>
        <taxon>Lactobacillaceae</taxon>
        <taxon>Lacticaseibacillus</taxon>
    </lineage>
</organism>
<keyword evidence="2" id="KW-0732">Signal</keyword>
<evidence type="ECO:0008006" key="5">
    <source>
        <dbReference type="Google" id="ProtNLM"/>
    </source>
</evidence>
<name>A0ABW4CZD4_9LACO</name>
<evidence type="ECO:0000313" key="4">
    <source>
        <dbReference type="Proteomes" id="UP001597212"/>
    </source>
</evidence>
<proteinExistence type="predicted"/>